<comment type="similarity">
    <text evidence="1">Belongs to the FAD-dependent oxidoreductase family.</text>
</comment>
<evidence type="ECO:0000256" key="4">
    <source>
        <dbReference type="ARBA" id="ARBA00023002"/>
    </source>
</evidence>
<sequence length="396" mass="42320">MTRVIVVLGAGLAGTPIAHYLLKHLAAKVVGGLKVILVSPNTHFFANIPSVRAILPDMIPESKIFIPIAPAFAHYPAGRFEFVVGKAEQLDPGSNSVTIRENNDGVRQINYDDIVIATGSAFKEGMPLKNLSTTEETKQTLLAWSERIKAAKSIVVAGAGATGVEIAGELGQEYATAGTKEITLVADGELPLAGKYKQDVRETVKRELEKLGVKVVVNSKVSAVTEGSGAKEQTTVQLTTVGSSTTKTSLKTDLLLPTYGITPNTAFVPAELLDARGLIKQTPLLRAEGYDNVFVVGDAGNIEEPSGQHADVQAAHVVKLIEAHVLGESAGKPVDEYKPNPKIGAGWSLGRKKGTGQMGNMRLWGWVIVYFKSKTLGLDKYDGIVKGERTLLQNSW</sequence>
<dbReference type="RefSeq" id="XP_060301121.1">
    <property type="nucleotide sequence ID" value="XM_060439513.1"/>
</dbReference>
<dbReference type="GO" id="GO:0005737">
    <property type="term" value="C:cytoplasm"/>
    <property type="evidence" value="ECO:0007669"/>
    <property type="project" value="TreeGrafter"/>
</dbReference>
<dbReference type="EMBL" id="JAUIRO010000002">
    <property type="protein sequence ID" value="KAK0728266.1"/>
    <property type="molecule type" value="Genomic_DNA"/>
</dbReference>
<keyword evidence="3" id="KW-0274">FAD</keyword>
<evidence type="ECO:0000256" key="2">
    <source>
        <dbReference type="ARBA" id="ARBA00022630"/>
    </source>
</evidence>
<dbReference type="PRINTS" id="PR00411">
    <property type="entry name" value="PNDRDTASEI"/>
</dbReference>
<reference evidence="6" key="1">
    <citation type="submission" date="2023-06" db="EMBL/GenBank/DDBJ databases">
        <title>Genome-scale phylogeny and comparative genomics of the fungal order Sordariales.</title>
        <authorList>
            <consortium name="Lawrence Berkeley National Laboratory"/>
            <person name="Hensen N."/>
            <person name="Bonometti L."/>
            <person name="Westerberg I."/>
            <person name="Brannstrom I.O."/>
            <person name="Guillou S."/>
            <person name="Cros-Aarteil S."/>
            <person name="Calhoun S."/>
            <person name="Haridas S."/>
            <person name="Kuo A."/>
            <person name="Mondo S."/>
            <person name="Pangilinan J."/>
            <person name="Riley R."/>
            <person name="LaButti K."/>
            <person name="Andreopoulos B."/>
            <person name="Lipzen A."/>
            <person name="Chen C."/>
            <person name="Yanf M."/>
            <person name="Daum C."/>
            <person name="Ng V."/>
            <person name="Clum A."/>
            <person name="Steindorff A."/>
            <person name="Ohm R."/>
            <person name="Martin F."/>
            <person name="Silar P."/>
            <person name="Natvig D."/>
            <person name="Lalanne C."/>
            <person name="Gautier V."/>
            <person name="Ament-velasquez S.L."/>
            <person name="Kruys A."/>
            <person name="Hutchinson M.I."/>
            <person name="Powell A.J."/>
            <person name="Barry K."/>
            <person name="Miller A.N."/>
            <person name="Grigoriev I.V."/>
            <person name="Debuchy R."/>
            <person name="Gladieux P."/>
            <person name="Thoren M.H."/>
            <person name="Johannesson H."/>
        </authorList>
    </citation>
    <scope>NUCLEOTIDE SEQUENCE</scope>
    <source>
        <strain evidence="6">SMH2392-1A</strain>
    </source>
</reference>
<evidence type="ECO:0000313" key="7">
    <source>
        <dbReference type="Proteomes" id="UP001172101"/>
    </source>
</evidence>
<name>A0AA40B5V3_9PEZI</name>
<dbReference type="GO" id="GO:0004174">
    <property type="term" value="F:electron-transferring-flavoprotein dehydrogenase activity"/>
    <property type="evidence" value="ECO:0007669"/>
    <property type="project" value="TreeGrafter"/>
</dbReference>
<dbReference type="Pfam" id="PF07992">
    <property type="entry name" value="Pyr_redox_2"/>
    <property type="match status" value="1"/>
</dbReference>
<dbReference type="GO" id="GO:0050660">
    <property type="term" value="F:flavin adenine dinucleotide binding"/>
    <property type="evidence" value="ECO:0007669"/>
    <property type="project" value="TreeGrafter"/>
</dbReference>
<organism evidence="6 7">
    <name type="scientific">Lasiosphaeria miniovina</name>
    <dbReference type="NCBI Taxonomy" id="1954250"/>
    <lineage>
        <taxon>Eukaryota</taxon>
        <taxon>Fungi</taxon>
        <taxon>Dikarya</taxon>
        <taxon>Ascomycota</taxon>
        <taxon>Pezizomycotina</taxon>
        <taxon>Sordariomycetes</taxon>
        <taxon>Sordariomycetidae</taxon>
        <taxon>Sordariales</taxon>
        <taxon>Lasiosphaeriaceae</taxon>
        <taxon>Lasiosphaeria</taxon>
    </lineage>
</organism>
<dbReference type="GeneID" id="85322783"/>
<evidence type="ECO:0000313" key="6">
    <source>
        <dbReference type="EMBL" id="KAK0728266.1"/>
    </source>
</evidence>
<dbReference type="Proteomes" id="UP001172101">
    <property type="component" value="Unassembled WGS sequence"/>
</dbReference>
<comment type="caution">
    <text evidence="6">The sequence shown here is derived from an EMBL/GenBank/DDBJ whole genome shotgun (WGS) entry which is preliminary data.</text>
</comment>
<dbReference type="SUPFAM" id="SSF51905">
    <property type="entry name" value="FAD/NAD(P)-binding domain"/>
    <property type="match status" value="1"/>
</dbReference>
<dbReference type="PANTHER" id="PTHR43735:SF3">
    <property type="entry name" value="FERROPTOSIS SUPPRESSOR PROTEIN 1"/>
    <property type="match status" value="1"/>
</dbReference>
<proteinExistence type="inferred from homology"/>
<dbReference type="InterPro" id="IPR023753">
    <property type="entry name" value="FAD/NAD-binding_dom"/>
</dbReference>
<keyword evidence="4" id="KW-0560">Oxidoreductase</keyword>
<dbReference type="PANTHER" id="PTHR43735">
    <property type="entry name" value="APOPTOSIS-INDUCING FACTOR 1"/>
    <property type="match status" value="1"/>
</dbReference>
<feature type="domain" description="FAD/NAD(P)-binding" evidence="5">
    <location>
        <begin position="5"/>
        <end position="300"/>
    </location>
</feature>
<evidence type="ECO:0000256" key="3">
    <source>
        <dbReference type="ARBA" id="ARBA00022827"/>
    </source>
</evidence>
<dbReference type="PRINTS" id="PR00368">
    <property type="entry name" value="FADPNR"/>
</dbReference>
<protein>
    <recommendedName>
        <fullName evidence="5">FAD/NAD(P)-binding domain-containing protein</fullName>
    </recommendedName>
</protein>
<accession>A0AA40B5V3</accession>
<keyword evidence="2" id="KW-0285">Flavoprotein</keyword>
<keyword evidence="7" id="KW-1185">Reference proteome</keyword>
<gene>
    <name evidence="6" type="ORF">B0T26DRAFT_672825</name>
</gene>
<dbReference type="Gene3D" id="3.50.50.100">
    <property type="match status" value="1"/>
</dbReference>
<evidence type="ECO:0000259" key="5">
    <source>
        <dbReference type="Pfam" id="PF07992"/>
    </source>
</evidence>
<dbReference type="InterPro" id="IPR036188">
    <property type="entry name" value="FAD/NAD-bd_sf"/>
</dbReference>
<dbReference type="AlphaFoldDB" id="A0AA40B5V3"/>
<evidence type="ECO:0000256" key="1">
    <source>
        <dbReference type="ARBA" id="ARBA00006442"/>
    </source>
</evidence>